<dbReference type="InterPro" id="IPR003819">
    <property type="entry name" value="TauD/TfdA-like"/>
</dbReference>
<dbReference type="RefSeq" id="WP_099502270.1">
    <property type="nucleotide sequence ID" value="NZ_CP026652.1"/>
</dbReference>
<sequence>MRTAAAPVRTLDAHSVAELRQAAQELLAEFGTSAASATLLERVAQTADAFSDTLRHHCRPVDTADGLYVLAGLDVDGHNLGPTPTSWADAGDRGALHDITLLLLATVMGNPIAWEGQQDGRYVHNIVPSPGHEDEQTGASSTVLLSPHTEDAFHPGRAHLLMLSCMRNRDNIATTAASIRQVRLDEADIALLTRPLLPILPDDAYTEAQGFDGGSPPLVPTLFHAQDGLTLRFDPAYTPLADASPAHRAAYRRLEDELARVSRAVSLNPGEVLVVDNDMVVHGRVPFRARYDGTDRWLKRASVGVPGRRSRPLAEADEHGYGQAAVEAYDRSRAGSGAYGQSRAATEASGAPDAPDAHAS</sequence>
<evidence type="ECO:0000313" key="8">
    <source>
        <dbReference type="Proteomes" id="UP000238413"/>
    </source>
</evidence>
<protein>
    <submittedName>
        <fullName evidence="7">Oxygenase</fullName>
    </submittedName>
</protein>
<evidence type="ECO:0000256" key="2">
    <source>
        <dbReference type="ARBA" id="ARBA00022723"/>
    </source>
</evidence>
<keyword evidence="4" id="KW-0408">Iron</keyword>
<dbReference type="SUPFAM" id="SSF51197">
    <property type="entry name" value="Clavaminate synthase-like"/>
    <property type="match status" value="1"/>
</dbReference>
<evidence type="ECO:0000256" key="1">
    <source>
        <dbReference type="ARBA" id="ARBA00008425"/>
    </source>
</evidence>
<evidence type="ECO:0000313" key="7">
    <source>
        <dbReference type="EMBL" id="AVH60444.1"/>
    </source>
</evidence>
<feature type="region of interest" description="Disordered" evidence="5">
    <location>
        <begin position="332"/>
        <end position="360"/>
    </location>
</feature>
<dbReference type="Pfam" id="PF02668">
    <property type="entry name" value="TauD"/>
    <property type="match status" value="1"/>
</dbReference>
<evidence type="ECO:0000256" key="3">
    <source>
        <dbReference type="ARBA" id="ARBA00023002"/>
    </source>
</evidence>
<organism evidence="7 8">
    <name type="scientific">Streptomyces dengpaensis</name>
    <dbReference type="NCBI Taxonomy" id="2049881"/>
    <lineage>
        <taxon>Bacteria</taxon>
        <taxon>Bacillati</taxon>
        <taxon>Actinomycetota</taxon>
        <taxon>Actinomycetes</taxon>
        <taxon>Kitasatosporales</taxon>
        <taxon>Streptomycetaceae</taxon>
        <taxon>Streptomyces</taxon>
    </lineage>
</organism>
<proteinExistence type="inferred from homology"/>
<keyword evidence="3" id="KW-0560">Oxidoreductase</keyword>
<keyword evidence="8" id="KW-1185">Reference proteome</keyword>
<accession>A0ABN5IBT5</accession>
<keyword evidence="2" id="KW-0479">Metal-binding</keyword>
<dbReference type="Proteomes" id="UP000238413">
    <property type="component" value="Chromosome"/>
</dbReference>
<reference evidence="7 8" key="1">
    <citation type="submission" date="2018-02" db="EMBL/GenBank/DDBJ databases">
        <title>Complete genome sequence of Streptomyces dengpaensis, the producer of angucyclines.</title>
        <authorList>
            <person name="Yumei L."/>
        </authorList>
    </citation>
    <scope>NUCLEOTIDE SEQUENCE [LARGE SCALE GENOMIC DNA]</scope>
    <source>
        <strain evidence="7 8">XZHG99</strain>
    </source>
</reference>
<evidence type="ECO:0000256" key="4">
    <source>
        <dbReference type="ARBA" id="ARBA00023004"/>
    </source>
</evidence>
<evidence type="ECO:0000259" key="6">
    <source>
        <dbReference type="Pfam" id="PF02668"/>
    </source>
</evidence>
<dbReference type="Gene3D" id="3.60.130.10">
    <property type="entry name" value="Clavaminate synthase-like"/>
    <property type="match status" value="1"/>
</dbReference>
<evidence type="ECO:0000256" key="5">
    <source>
        <dbReference type="SAM" id="MobiDB-lite"/>
    </source>
</evidence>
<name>A0ABN5IBT5_9ACTN</name>
<dbReference type="EMBL" id="CP026652">
    <property type="protein sequence ID" value="AVH60444.1"/>
    <property type="molecule type" value="Genomic_DNA"/>
</dbReference>
<dbReference type="PIRSF" id="PIRSF019543">
    <property type="entry name" value="Clavaminate_syn"/>
    <property type="match status" value="1"/>
</dbReference>
<dbReference type="InterPro" id="IPR042098">
    <property type="entry name" value="TauD-like_sf"/>
</dbReference>
<gene>
    <name evidence="7" type="ORF">C4B68_36880</name>
</gene>
<comment type="similarity">
    <text evidence="1">Belongs to the clavaminate synthase family.</text>
</comment>
<dbReference type="InterPro" id="IPR014503">
    <property type="entry name" value="Clavaminate_syn-like"/>
</dbReference>
<feature type="domain" description="TauD/TfdA-like" evidence="6">
    <location>
        <begin position="231"/>
        <end position="301"/>
    </location>
</feature>